<dbReference type="InterPro" id="IPR036850">
    <property type="entry name" value="NDK-like_dom_sf"/>
</dbReference>
<dbReference type="SMART" id="SM00676">
    <property type="entry name" value="DM10"/>
    <property type="match status" value="1"/>
</dbReference>
<evidence type="ECO:0000256" key="1">
    <source>
        <dbReference type="ARBA" id="ARBA00004138"/>
    </source>
</evidence>
<proteinExistence type="inferred from homology"/>
<sequence length="349" mass="39947">MSEKIDESWLFIVEWYDPLPQLKKTYLLKYYVDSHMVEMVDVRNKKLFLKKSPLTNDISSSEFFVGGKVLLYSRELDIVDYGDLKTRDKLQYQSKSISLLLTYNVYNDWGNIIHEIERNHTIVKYKSIILNNSQSSDISTQLKLNHYIQDVLVQNVSLYLSININTNANSNINDILSEYVSDIVISNNQTEYNLINELAKSSQPTALFDSSTCVIIKPHIVKSKQAGLIIDYIIKQGYEISCINSLFFDKIQSEEFLEVYKGVIPDFSDHVIQLSNGLSVALEVRAEDAVNTFRITAGPWDIGMAKELYPKSSIRGLYGIDNVKNSIHCTDLSQDAVMECQYCFSLMDT</sequence>
<accession>A0A7S0SZ01</accession>
<keyword evidence="4" id="KW-0206">Cytoskeleton</keyword>
<evidence type="ECO:0000256" key="6">
    <source>
        <dbReference type="PROSITE-ProRule" id="PRU00706"/>
    </source>
</evidence>
<comment type="caution">
    <text evidence="6">Lacks conserved residue(s) required for the propagation of feature annotation.</text>
</comment>
<comment type="subcellular location">
    <subcellularLocation>
        <location evidence="1">Cell projection</location>
        <location evidence="1">Cilium</location>
    </subcellularLocation>
    <subcellularLocation>
        <location evidence="2">Cytoplasm</location>
        <location evidence="2">Cytoskeleton</location>
    </subcellularLocation>
</comment>
<dbReference type="EMBL" id="HBFD01004668">
    <property type="protein sequence ID" value="CAD8718916.1"/>
    <property type="molecule type" value="Transcribed_RNA"/>
</dbReference>
<protein>
    <recommendedName>
        <fullName evidence="7">DM10 domain-containing protein</fullName>
    </recommendedName>
</protein>
<name>A0A7S0SZ01_9STRA</name>
<dbReference type="SMART" id="SM00562">
    <property type="entry name" value="NDK"/>
    <property type="match status" value="1"/>
</dbReference>
<organism evidence="8">
    <name type="scientific">Chromulina nebulosa</name>
    <dbReference type="NCBI Taxonomy" id="96789"/>
    <lineage>
        <taxon>Eukaryota</taxon>
        <taxon>Sar</taxon>
        <taxon>Stramenopiles</taxon>
        <taxon>Ochrophyta</taxon>
        <taxon>Chrysophyceae</taxon>
        <taxon>Chromulinales</taxon>
        <taxon>Chromulinaceae</taxon>
        <taxon>Chromulina</taxon>
    </lineage>
</organism>
<evidence type="ECO:0000259" key="7">
    <source>
        <dbReference type="PROSITE" id="PS51336"/>
    </source>
</evidence>
<dbReference type="InterPro" id="IPR006602">
    <property type="entry name" value="DM10_dom"/>
</dbReference>
<gene>
    <name evidence="8" type="ORF">CNEB1095_LOCUS3064</name>
</gene>
<dbReference type="InterPro" id="IPR037993">
    <property type="entry name" value="NDPk7B"/>
</dbReference>
<dbReference type="PROSITE" id="PS51336">
    <property type="entry name" value="DM10"/>
    <property type="match status" value="1"/>
</dbReference>
<dbReference type="SUPFAM" id="SSF54919">
    <property type="entry name" value="Nucleoside diphosphate kinase, NDK"/>
    <property type="match status" value="1"/>
</dbReference>
<evidence type="ECO:0000313" key="8">
    <source>
        <dbReference type="EMBL" id="CAD8718916.1"/>
    </source>
</evidence>
<evidence type="ECO:0000256" key="4">
    <source>
        <dbReference type="ARBA" id="ARBA00023212"/>
    </source>
</evidence>
<dbReference type="PROSITE" id="PS51374">
    <property type="entry name" value="NDPK_LIKE"/>
    <property type="match status" value="1"/>
</dbReference>
<comment type="similarity">
    <text evidence="6">Belongs to the NDK family.</text>
</comment>
<dbReference type="InterPro" id="IPR034907">
    <property type="entry name" value="NDK-like_dom"/>
</dbReference>
<feature type="domain" description="DM10" evidence="7">
    <location>
        <begin position="5"/>
        <end position="94"/>
    </location>
</feature>
<dbReference type="PANTHER" id="PTHR43109:SF2">
    <property type="entry name" value="NUCLEOSIDE DIPHOSPHATE KINASE 7"/>
    <property type="match status" value="1"/>
</dbReference>
<keyword evidence="3" id="KW-0963">Cytoplasm</keyword>
<keyword evidence="5" id="KW-0966">Cell projection</keyword>
<dbReference type="AlphaFoldDB" id="A0A7S0SZ01"/>
<reference evidence="8" key="1">
    <citation type="submission" date="2021-01" db="EMBL/GenBank/DDBJ databases">
        <authorList>
            <person name="Corre E."/>
            <person name="Pelletier E."/>
            <person name="Niang G."/>
            <person name="Scheremetjew M."/>
            <person name="Finn R."/>
            <person name="Kale V."/>
            <person name="Holt S."/>
            <person name="Cochrane G."/>
            <person name="Meng A."/>
            <person name="Brown T."/>
            <person name="Cohen L."/>
        </authorList>
    </citation>
    <scope>NUCLEOTIDE SEQUENCE</scope>
    <source>
        <strain evidence="8">UTEXLB2642</strain>
    </source>
</reference>
<dbReference type="PANTHER" id="PTHR43109">
    <property type="entry name" value="NUCLEOSIDE DIPHOSPHATE KINASE 7"/>
    <property type="match status" value="1"/>
</dbReference>
<dbReference type="Gene3D" id="3.30.70.141">
    <property type="entry name" value="Nucleoside diphosphate kinase-like domain"/>
    <property type="match status" value="1"/>
</dbReference>
<dbReference type="CDD" id="cd04412">
    <property type="entry name" value="NDPk7B"/>
    <property type="match status" value="1"/>
</dbReference>
<evidence type="ECO:0000256" key="5">
    <source>
        <dbReference type="ARBA" id="ARBA00023273"/>
    </source>
</evidence>
<dbReference type="Pfam" id="PF00334">
    <property type="entry name" value="NDK"/>
    <property type="match status" value="1"/>
</dbReference>
<dbReference type="GO" id="GO:0005879">
    <property type="term" value="C:axonemal microtubule"/>
    <property type="evidence" value="ECO:0007669"/>
    <property type="project" value="TreeGrafter"/>
</dbReference>
<evidence type="ECO:0000256" key="2">
    <source>
        <dbReference type="ARBA" id="ARBA00004245"/>
    </source>
</evidence>
<evidence type="ECO:0000256" key="3">
    <source>
        <dbReference type="ARBA" id="ARBA00022490"/>
    </source>
</evidence>